<evidence type="ECO:0000256" key="2">
    <source>
        <dbReference type="SAM" id="Phobius"/>
    </source>
</evidence>
<feature type="transmembrane region" description="Helical" evidence="2">
    <location>
        <begin position="227"/>
        <end position="247"/>
    </location>
</feature>
<dbReference type="InterPro" id="IPR010787">
    <property type="entry name" value="DUF1385"/>
</dbReference>
<dbReference type="PANTHER" id="PTHR42867:SF1">
    <property type="entry name" value="MEMBRANE PROTEIN-RELATED"/>
    <property type="match status" value="1"/>
</dbReference>
<evidence type="ECO:0000256" key="1">
    <source>
        <dbReference type="SAM" id="MobiDB-lite"/>
    </source>
</evidence>
<proteinExistence type="predicted"/>
<sequence length="329" mass="36525">MSKQYYGGQAVIEGVMMRGRKAMSIAVRNAQGTIVIHEEPLTARIYTRKWGQWPFVRGLALLWDALGLGMRALMWSADVAMQEDDAEEQVEFSGPVAWTTIATSLAFAVAIFFLVPTLASRWFAGFFEHNPYLDAVAEGGIRLILFVVYLWAISLLPDIRRVFAYHGAEHKAINAYEAGARLTIENVQKYSVQHVRCGTSFLLYVLVISILLFAPLTFAWIEYPWLALLLRFVTRLLLVPLVAAISYEIIRFSANHAENPLMRLLIAPGLLLQRITTRAPDDSMVECAIAALIPVLAADGIEGIPPARPGESDEERADTARAYGEAVAD</sequence>
<evidence type="ECO:0000313" key="3">
    <source>
        <dbReference type="EMBL" id="MXY92672.1"/>
    </source>
</evidence>
<reference evidence="3" key="1">
    <citation type="submission" date="2019-09" db="EMBL/GenBank/DDBJ databases">
        <title>Characterisation of the sponge microbiome using genome-centric metagenomics.</title>
        <authorList>
            <person name="Engelberts J.P."/>
            <person name="Robbins S.J."/>
            <person name="De Goeij J.M."/>
            <person name="Aranda M."/>
            <person name="Bell S.C."/>
            <person name="Webster N.S."/>
        </authorList>
    </citation>
    <scope>NUCLEOTIDE SEQUENCE</scope>
    <source>
        <strain evidence="3">SB0664_bin_27</strain>
    </source>
</reference>
<feature type="transmembrane region" description="Helical" evidence="2">
    <location>
        <begin position="96"/>
        <end position="119"/>
    </location>
</feature>
<protein>
    <submittedName>
        <fullName evidence="3">DUF1385 domain-containing protein</fullName>
    </submittedName>
</protein>
<gene>
    <name evidence="3" type="ORF">F4Y42_04395</name>
</gene>
<keyword evidence="2" id="KW-0812">Transmembrane</keyword>
<keyword evidence="2" id="KW-1133">Transmembrane helix</keyword>
<feature type="transmembrane region" description="Helical" evidence="2">
    <location>
        <begin position="201"/>
        <end position="221"/>
    </location>
</feature>
<dbReference type="PANTHER" id="PTHR42867">
    <property type="entry name" value="MEMBRANE PROTEIN-RELATED"/>
    <property type="match status" value="1"/>
</dbReference>
<feature type="transmembrane region" description="Helical" evidence="2">
    <location>
        <begin position="139"/>
        <end position="156"/>
    </location>
</feature>
<dbReference type="Pfam" id="PF07136">
    <property type="entry name" value="DUF1385"/>
    <property type="match status" value="1"/>
</dbReference>
<accession>A0A6B0YSE1</accession>
<feature type="region of interest" description="Disordered" evidence="1">
    <location>
        <begin position="305"/>
        <end position="329"/>
    </location>
</feature>
<keyword evidence="2" id="KW-0472">Membrane</keyword>
<dbReference type="EMBL" id="VXRG01000039">
    <property type="protein sequence ID" value="MXY92672.1"/>
    <property type="molecule type" value="Genomic_DNA"/>
</dbReference>
<organism evidence="3">
    <name type="scientific">Caldilineaceae bacterium SB0664_bin_27</name>
    <dbReference type="NCBI Taxonomy" id="2605260"/>
    <lineage>
        <taxon>Bacteria</taxon>
        <taxon>Bacillati</taxon>
        <taxon>Chloroflexota</taxon>
        <taxon>Caldilineae</taxon>
        <taxon>Caldilineales</taxon>
        <taxon>Caldilineaceae</taxon>
    </lineage>
</organism>
<name>A0A6B0YSE1_9CHLR</name>
<comment type="caution">
    <text evidence="3">The sequence shown here is derived from an EMBL/GenBank/DDBJ whole genome shotgun (WGS) entry which is preliminary data.</text>
</comment>
<dbReference type="AlphaFoldDB" id="A0A6B0YSE1"/>